<feature type="domain" description="Lipoyl-binding" evidence="1">
    <location>
        <begin position="6"/>
        <end position="75"/>
    </location>
</feature>
<dbReference type="InterPro" id="IPR011053">
    <property type="entry name" value="Single_hybrid_motif"/>
</dbReference>
<keyword evidence="2" id="KW-0012">Acyltransferase</keyword>
<dbReference type="InterPro" id="IPR000089">
    <property type="entry name" value="Biotin_lipoyl"/>
</dbReference>
<keyword evidence="3" id="KW-1185">Reference proteome</keyword>
<proteinExistence type="predicted"/>
<protein>
    <submittedName>
        <fullName evidence="2">Pyruvate/2-oxoglutarate dehydrogenase complex dihydrolipoamide acyltransferase (E2) component</fullName>
    </submittedName>
</protein>
<keyword evidence="2" id="KW-0808">Transferase</keyword>
<sequence length="77" mass="8818">MKTVEIKVPSTMSDEGIKVKKWYVRDNENVKVNSLLVEIESGDFYLEMNSDHTGKVKIFLNEGEMGKTNDILCTITY</sequence>
<reference evidence="2 3" key="1">
    <citation type="submission" date="2023-07" db="EMBL/GenBank/DDBJ databases">
        <title>Sorghum-associated microbial communities from plants grown in Nebraska, USA.</title>
        <authorList>
            <person name="Schachtman D."/>
        </authorList>
    </citation>
    <scope>NUCLEOTIDE SEQUENCE [LARGE SCALE GENOMIC DNA]</scope>
    <source>
        <strain evidence="2 3">DS1709</strain>
    </source>
</reference>
<evidence type="ECO:0000259" key="1">
    <source>
        <dbReference type="Pfam" id="PF00364"/>
    </source>
</evidence>
<dbReference type="Gene3D" id="2.40.50.100">
    <property type="match status" value="1"/>
</dbReference>
<dbReference type="GO" id="GO:0016746">
    <property type="term" value="F:acyltransferase activity"/>
    <property type="evidence" value="ECO:0007669"/>
    <property type="project" value="UniProtKB-KW"/>
</dbReference>
<dbReference type="Pfam" id="PF00364">
    <property type="entry name" value="Biotin_lipoyl"/>
    <property type="match status" value="1"/>
</dbReference>
<evidence type="ECO:0000313" key="3">
    <source>
        <dbReference type="Proteomes" id="UP001184853"/>
    </source>
</evidence>
<comment type="caution">
    <text evidence="2">The sequence shown here is derived from an EMBL/GenBank/DDBJ whole genome shotgun (WGS) entry which is preliminary data.</text>
</comment>
<organism evidence="2 3">
    <name type="scientific">Chryseobacterium geocarposphaerae</name>
    <dbReference type="NCBI Taxonomy" id="1416776"/>
    <lineage>
        <taxon>Bacteria</taxon>
        <taxon>Pseudomonadati</taxon>
        <taxon>Bacteroidota</taxon>
        <taxon>Flavobacteriia</taxon>
        <taxon>Flavobacteriales</taxon>
        <taxon>Weeksellaceae</taxon>
        <taxon>Chryseobacterium group</taxon>
        <taxon>Chryseobacterium</taxon>
    </lineage>
</organism>
<gene>
    <name evidence="2" type="ORF">J2781_001770</name>
</gene>
<dbReference type="RefSeq" id="WP_115982811.1">
    <property type="nucleotide sequence ID" value="NZ_JAVDQS010000004.1"/>
</dbReference>
<dbReference type="Proteomes" id="UP001184853">
    <property type="component" value="Unassembled WGS sequence"/>
</dbReference>
<accession>A0ABU1LDP5</accession>
<name>A0ABU1LDP5_9FLAO</name>
<dbReference type="EMBL" id="JAVDQS010000004">
    <property type="protein sequence ID" value="MDR6404846.1"/>
    <property type="molecule type" value="Genomic_DNA"/>
</dbReference>
<dbReference type="SUPFAM" id="SSF51230">
    <property type="entry name" value="Single hybrid motif"/>
    <property type="match status" value="1"/>
</dbReference>
<evidence type="ECO:0000313" key="2">
    <source>
        <dbReference type="EMBL" id="MDR6404846.1"/>
    </source>
</evidence>
<keyword evidence="2" id="KW-0670">Pyruvate</keyword>